<dbReference type="Proteomes" id="UP001229716">
    <property type="component" value="Unassembled WGS sequence"/>
</dbReference>
<dbReference type="SUPFAM" id="SSF56801">
    <property type="entry name" value="Acetyl-CoA synthetase-like"/>
    <property type="match status" value="1"/>
</dbReference>
<reference evidence="2 3" key="1">
    <citation type="journal article" date="2023" name="Int. J. Mol. Sci.">
        <title>Pathogenicity and Genomic Characterization of a Novel Genospecies, Bacillus shihchuchen, of the Bacillus cereus Group Isolated from Chinese Softshell Turtle (Pelodiscus sinensis).</title>
        <authorList>
            <person name="Cheng L.W."/>
            <person name="Byadgi O.V."/>
            <person name="Tsai C.E."/>
            <person name="Wang P.C."/>
            <person name="Chen S.C."/>
        </authorList>
    </citation>
    <scope>NUCLEOTIDE SEQUENCE [LARGE SCALE GENOMIC DNA]</scope>
    <source>
        <strain evidence="2 3">QF108-045</strain>
    </source>
</reference>
<dbReference type="InterPro" id="IPR050237">
    <property type="entry name" value="ATP-dep_AMP-bd_enzyme"/>
</dbReference>
<dbReference type="InterPro" id="IPR000873">
    <property type="entry name" value="AMP-dep_synth/lig_dom"/>
</dbReference>
<dbReference type="Gene3D" id="3.40.50.12780">
    <property type="entry name" value="N-terminal domain of ligase-like"/>
    <property type="match status" value="1"/>
</dbReference>
<feature type="domain" description="AMP-dependent synthetase/ligase" evidence="1">
    <location>
        <begin position="13"/>
        <end position="111"/>
    </location>
</feature>
<dbReference type="EMBL" id="JASWHZ010000001">
    <property type="protein sequence ID" value="MDL2416989.1"/>
    <property type="molecule type" value="Genomic_DNA"/>
</dbReference>
<dbReference type="InterPro" id="IPR042099">
    <property type="entry name" value="ANL_N_sf"/>
</dbReference>
<evidence type="ECO:0000259" key="1">
    <source>
        <dbReference type="Pfam" id="PF00501"/>
    </source>
</evidence>
<gene>
    <name evidence="2" type="ORF">P6F46_02610</name>
</gene>
<comment type="caution">
    <text evidence="2">The sequence shown here is derived from an EMBL/GenBank/DDBJ whole genome shotgun (WGS) entry which is preliminary data.</text>
</comment>
<protein>
    <submittedName>
        <fullName evidence="2">AMP-binding protein</fullName>
    </submittedName>
</protein>
<dbReference type="PANTHER" id="PTHR43767:SF1">
    <property type="entry name" value="NONRIBOSOMAL PEPTIDE SYNTHASE PES1 (EUROFUNG)-RELATED"/>
    <property type="match status" value="1"/>
</dbReference>
<sequence length="138" mass="15872">MMETMPNWLMQRAFLTPDRTAIEIEEEKVTFMQLHEKVVSVCEHLTHVGVKRGQKVAVLMKNGMEMITVIHALSYVGAVAVLLNTRLSREELLWQMDDAEVICLVTDQDFEAKDIPVYSFADIMNGPKRKPLYKKSFL</sequence>
<dbReference type="PANTHER" id="PTHR43767">
    <property type="entry name" value="LONG-CHAIN-FATTY-ACID--COA LIGASE"/>
    <property type="match status" value="1"/>
</dbReference>
<organism evidence="2 3">
    <name type="scientific">Bacillus shihchuchen</name>
    <dbReference type="NCBI Taxonomy" id="3036942"/>
    <lineage>
        <taxon>Bacteria</taxon>
        <taxon>Bacillati</taxon>
        <taxon>Bacillota</taxon>
        <taxon>Bacilli</taxon>
        <taxon>Bacillales</taxon>
        <taxon>Bacillaceae</taxon>
        <taxon>Bacillus</taxon>
        <taxon>Bacillus cereus group</taxon>
    </lineage>
</organism>
<name>A0ABT7KUA0_9BACI</name>
<evidence type="ECO:0000313" key="3">
    <source>
        <dbReference type="Proteomes" id="UP001229716"/>
    </source>
</evidence>
<dbReference type="Pfam" id="PF00501">
    <property type="entry name" value="AMP-binding"/>
    <property type="match status" value="1"/>
</dbReference>
<evidence type="ECO:0000313" key="2">
    <source>
        <dbReference type="EMBL" id="MDL2416989.1"/>
    </source>
</evidence>
<proteinExistence type="predicted"/>
<keyword evidence="3" id="KW-1185">Reference proteome</keyword>
<accession>A0ABT7KUA0</accession>